<dbReference type="RefSeq" id="WP_004580249.1">
    <property type="nucleotide sequence ID" value="NZ_AP028878.1"/>
</dbReference>
<dbReference type="EMBL" id="APLQ01000011">
    <property type="protein sequence ID" value="ENO15959.1"/>
    <property type="molecule type" value="Genomic_DNA"/>
</dbReference>
<keyword evidence="2" id="KW-1185">Reference proteome</keyword>
<reference evidence="1 2" key="1">
    <citation type="journal article" date="2013" name="Genome Announc.">
        <title>Genome Sequence of the Polycyclic Aromatic Hydrocarbon-Degrading Bacterium Strain Marinobacter nanhaiticus D15-8WT.</title>
        <authorList>
            <person name="Cui Z."/>
            <person name="Gao W."/>
            <person name="Li Q."/>
            <person name="Xu G."/>
            <person name="Zheng L."/>
        </authorList>
    </citation>
    <scope>NUCLEOTIDE SEQUENCE [LARGE SCALE GENOMIC DNA]</scope>
    <source>
        <strain evidence="1 2">D15-8W</strain>
    </source>
</reference>
<dbReference type="STRING" id="626887.J057_11421"/>
<sequence length="198" mass="22460">MWERAGQTFERTLGDYFRERLDGCADALEPRPEEDTLWYVGATLARLGDSRQLFSYEEGQLRLRPLALLYKDAHEASADHERCLILRQLGDQALFIGALFPELYARKGFQQDYFVGMGGGAYDYLADNAASHRHVFAELAERFSSFLDLISQACARRGSNHVEDVLALYRQWCATGDEQLADQLVMMGISLDGNEQVH</sequence>
<name>N6W6R2_9GAMM</name>
<accession>N6W6R2</accession>
<comment type="caution">
    <text evidence="1">The sequence shown here is derived from an EMBL/GenBank/DDBJ whole genome shotgun (WGS) entry which is preliminary data.</text>
</comment>
<dbReference type="AlphaFoldDB" id="N6W6R2"/>
<dbReference type="OrthoDB" id="5564675at2"/>
<proteinExistence type="predicted"/>
<dbReference type="Proteomes" id="UP000013165">
    <property type="component" value="Unassembled WGS sequence"/>
</dbReference>
<dbReference type="PATRIC" id="fig|626887.3.peg.2291"/>
<evidence type="ECO:0000313" key="1">
    <source>
        <dbReference type="EMBL" id="ENO15959.1"/>
    </source>
</evidence>
<evidence type="ECO:0000313" key="2">
    <source>
        <dbReference type="Proteomes" id="UP000013165"/>
    </source>
</evidence>
<dbReference type="eggNOG" id="ENOG50309GY">
    <property type="taxonomic scope" value="Bacteria"/>
</dbReference>
<dbReference type="HOGENOM" id="CLU_097426_0_0_6"/>
<gene>
    <name evidence="1" type="ORF">J057_11421</name>
</gene>
<protein>
    <submittedName>
        <fullName evidence="1">Uncharacterized protein</fullName>
    </submittedName>
</protein>
<organism evidence="1 2">
    <name type="scientific">Marinobacter nanhaiticus D15-8W</name>
    <dbReference type="NCBI Taxonomy" id="626887"/>
    <lineage>
        <taxon>Bacteria</taxon>
        <taxon>Pseudomonadati</taxon>
        <taxon>Pseudomonadota</taxon>
        <taxon>Gammaproteobacteria</taxon>
        <taxon>Pseudomonadales</taxon>
        <taxon>Marinobacteraceae</taxon>
        <taxon>Marinobacter</taxon>
    </lineage>
</organism>